<dbReference type="EMBL" id="FQNC01000041">
    <property type="protein sequence ID" value="SGY33057.1"/>
    <property type="molecule type" value="Genomic_DNA"/>
</dbReference>
<sequence>MQLRSFSFEFLHVSPFSITGLVDLSATASTNRCIADDTTGSDHLFVTVTTGAREETAFPFPREGARDRESRPGRRGGPCGLGCYHISFTRLDSHYVLDGRNGTALKHLCSKLHLRNLNMHICSLHYVTSAF</sequence>
<dbReference type="Proteomes" id="UP000249464">
    <property type="component" value="Unassembled WGS sequence"/>
</dbReference>
<dbReference type="AlphaFoldDB" id="A0A2X0M378"/>
<organism evidence="1 2">
    <name type="scientific">Microbotryum silenes-dioicae</name>
    <dbReference type="NCBI Taxonomy" id="796604"/>
    <lineage>
        <taxon>Eukaryota</taxon>
        <taxon>Fungi</taxon>
        <taxon>Dikarya</taxon>
        <taxon>Basidiomycota</taxon>
        <taxon>Pucciniomycotina</taxon>
        <taxon>Microbotryomycetes</taxon>
        <taxon>Microbotryales</taxon>
        <taxon>Microbotryaceae</taxon>
        <taxon>Microbotryum</taxon>
    </lineage>
</organism>
<protein>
    <submittedName>
        <fullName evidence="1">BQ5605_C002g01440 protein</fullName>
    </submittedName>
</protein>
<evidence type="ECO:0000313" key="1">
    <source>
        <dbReference type="EMBL" id="SGY33057.1"/>
    </source>
</evidence>
<gene>
    <name evidence="1" type="primary">BQ5605_C002g01440</name>
    <name evidence="1" type="ORF">BQ5605_C002G01440</name>
</gene>
<proteinExistence type="predicted"/>
<evidence type="ECO:0000313" key="2">
    <source>
        <dbReference type="Proteomes" id="UP000249464"/>
    </source>
</evidence>
<accession>A0A2X0M378</accession>
<reference evidence="1 2" key="1">
    <citation type="submission" date="2016-11" db="EMBL/GenBank/DDBJ databases">
        <authorList>
            <person name="Jaros S."/>
            <person name="Januszkiewicz K."/>
            <person name="Wedrychowicz H."/>
        </authorList>
    </citation>
    <scope>NUCLEOTIDE SEQUENCE [LARGE SCALE GENOMIC DNA]</scope>
</reference>
<keyword evidence="2" id="KW-1185">Reference proteome</keyword>
<name>A0A2X0M378_9BASI</name>